<reference evidence="2" key="1">
    <citation type="submission" date="2020-09" db="EMBL/GenBank/DDBJ databases">
        <title>Genome-Enabled Discovery of Anthraquinone Biosynthesis in Senna tora.</title>
        <authorList>
            <person name="Kang S.-H."/>
            <person name="Pandey R.P."/>
            <person name="Lee C.-M."/>
            <person name="Sim J.-S."/>
            <person name="Jeong J.-T."/>
            <person name="Choi B.-S."/>
            <person name="Jung M."/>
            <person name="Ginzburg D."/>
            <person name="Zhao K."/>
            <person name="Won S.Y."/>
            <person name="Oh T.-J."/>
            <person name="Yu Y."/>
            <person name="Kim N.-H."/>
            <person name="Lee O.R."/>
            <person name="Lee T.-H."/>
            <person name="Bashyal P."/>
            <person name="Kim T.-S."/>
            <person name="Lee W.-H."/>
            <person name="Kawkins C."/>
            <person name="Kim C.-K."/>
            <person name="Kim J.S."/>
            <person name="Ahn B.O."/>
            <person name="Rhee S.Y."/>
            <person name="Sohng J.K."/>
        </authorList>
    </citation>
    <scope>NUCLEOTIDE SEQUENCE</scope>
    <source>
        <tissue evidence="2">Leaf</tissue>
    </source>
</reference>
<protein>
    <submittedName>
        <fullName evidence="2">Uncharacterized protein</fullName>
    </submittedName>
</protein>
<feature type="region of interest" description="Disordered" evidence="1">
    <location>
        <begin position="1"/>
        <end position="28"/>
    </location>
</feature>
<dbReference type="Proteomes" id="UP000634136">
    <property type="component" value="Unassembled WGS sequence"/>
</dbReference>
<accession>A0A834WLK5</accession>
<sequence length="28" mass="3220">MATFPQDEKESERSSIDPQDIHVGKRSM</sequence>
<evidence type="ECO:0000256" key="1">
    <source>
        <dbReference type="SAM" id="MobiDB-lite"/>
    </source>
</evidence>
<evidence type="ECO:0000313" key="3">
    <source>
        <dbReference type="Proteomes" id="UP000634136"/>
    </source>
</evidence>
<proteinExistence type="predicted"/>
<comment type="caution">
    <text evidence="2">The sequence shown here is derived from an EMBL/GenBank/DDBJ whole genome shotgun (WGS) entry which is preliminary data.</text>
</comment>
<evidence type="ECO:0000313" key="2">
    <source>
        <dbReference type="EMBL" id="KAF7821254.1"/>
    </source>
</evidence>
<name>A0A834WLK5_9FABA</name>
<dbReference type="AlphaFoldDB" id="A0A834WLK5"/>
<organism evidence="2 3">
    <name type="scientific">Senna tora</name>
    <dbReference type="NCBI Taxonomy" id="362788"/>
    <lineage>
        <taxon>Eukaryota</taxon>
        <taxon>Viridiplantae</taxon>
        <taxon>Streptophyta</taxon>
        <taxon>Embryophyta</taxon>
        <taxon>Tracheophyta</taxon>
        <taxon>Spermatophyta</taxon>
        <taxon>Magnoliopsida</taxon>
        <taxon>eudicotyledons</taxon>
        <taxon>Gunneridae</taxon>
        <taxon>Pentapetalae</taxon>
        <taxon>rosids</taxon>
        <taxon>fabids</taxon>
        <taxon>Fabales</taxon>
        <taxon>Fabaceae</taxon>
        <taxon>Caesalpinioideae</taxon>
        <taxon>Cassia clade</taxon>
        <taxon>Senna</taxon>
    </lineage>
</organism>
<keyword evidence="3" id="KW-1185">Reference proteome</keyword>
<gene>
    <name evidence="2" type="ORF">G2W53_026709</name>
</gene>
<dbReference type="EMBL" id="JAAIUW010000008">
    <property type="protein sequence ID" value="KAF7821254.1"/>
    <property type="molecule type" value="Genomic_DNA"/>
</dbReference>